<evidence type="ECO:0000313" key="1">
    <source>
        <dbReference type="EMBL" id="TGY32573.1"/>
    </source>
</evidence>
<dbReference type="AlphaFoldDB" id="A0A4S2CWZ4"/>
<name>A0A4S2CWZ4_STEMA</name>
<dbReference type="SUPFAM" id="SSF109604">
    <property type="entry name" value="HD-domain/PDEase-like"/>
    <property type="match status" value="1"/>
</dbReference>
<dbReference type="Proteomes" id="UP000306631">
    <property type="component" value="Unassembled WGS sequence"/>
</dbReference>
<dbReference type="OrthoDB" id="9802385at2"/>
<accession>A0A4S2CWZ4</accession>
<dbReference type="Pfam" id="PF13328">
    <property type="entry name" value="HD_4"/>
    <property type="match status" value="1"/>
</dbReference>
<reference evidence="1 2" key="1">
    <citation type="submission" date="2019-04" db="EMBL/GenBank/DDBJ databases">
        <title>Microbes associate with the intestines of laboratory mice.</title>
        <authorList>
            <person name="Navarre W."/>
            <person name="Wong E."/>
            <person name="Huang K."/>
            <person name="Tropini C."/>
            <person name="Ng K."/>
            <person name="Yu B."/>
        </authorList>
    </citation>
    <scope>NUCLEOTIDE SEQUENCE [LARGE SCALE GENOMIC DNA]</scope>
    <source>
        <strain evidence="1 2">NM62_B4-13</strain>
    </source>
</reference>
<gene>
    <name evidence="1" type="ORF">E5352_15440</name>
</gene>
<protein>
    <submittedName>
        <fullName evidence="1">HD domain-containing protein</fullName>
    </submittedName>
</protein>
<sequence>MDIALRAAALARRAHADQVDKAGHPYIGHVARVAARVHGDPEAEAVAWLHDVVEDCPDFADEVDAFPAPIVAAVQCLTRRDGITAEAYYAAIRANPLALKVKLADIADNRDPARLAYLPDAMAQRLTEKYAHALHALGAAPT</sequence>
<proteinExistence type="predicted"/>
<evidence type="ECO:0000313" key="2">
    <source>
        <dbReference type="Proteomes" id="UP000306631"/>
    </source>
</evidence>
<dbReference type="RefSeq" id="WP_136006336.1">
    <property type="nucleotide sequence ID" value="NZ_SRYW01000015.1"/>
</dbReference>
<organism evidence="1 2">
    <name type="scientific">Stenotrophomonas maltophilia</name>
    <name type="common">Pseudomonas maltophilia</name>
    <name type="synonym">Xanthomonas maltophilia</name>
    <dbReference type="NCBI Taxonomy" id="40324"/>
    <lineage>
        <taxon>Bacteria</taxon>
        <taxon>Pseudomonadati</taxon>
        <taxon>Pseudomonadota</taxon>
        <taxon>Gammaproteobacteria</taxon>
        <taxon>Lysobacterales</taxon>
        <taxon>Lysobacteraceae</taxon>
        <taxon>Stenotrophomonas</taxon>
        <taxon>Stenotrophomonas maltophilia group</taxon>
    </lineage>
</organism>
<comment type="caution">
    <text evidence="1">The sequence shown here is derived from an EMBL/GenBank/DDBJ whole genome shotgun (WGS) entry which is preliminary data.</text>
</comment>
<dbReference type="Gene3D" id="1.10.3210.10">
    <property type="entry name" value="Hypothetical protein af1432"/>
    <property type="match status" value="1"/>
</dbReference>
<dbReference type="EMBL" id="SRYW01000015">
    <property type="protein sequence ID" value="TGY32573.1"/>
    <property type="molecule type" value="Genomic_DNA"/>
</dbReference>